<name>A0A3N4K7T3_9PEZI</name>
<dbReference type="Proteomes" id="UP000276215">
    <property type="component" value="Unassembled WGS sequence"/>
</dbReference>
<feature type="non-terminal residue" evidence="2">
    <location>
        <position position="1"/>
    </location>
</feature>
<evidence type="ECO:0000313" key="3">
    <source>
        <dbReference type="Proteomes" id="UP000276215"/>
    </source>
</evidence>
<feature type="non-terminal residue" evidence="2">
    <location>
        <position position="145"/>
    </location>
</feature>
<evidence type="ECO:0000313" key="2">
    <source>
        <dbReference type="EMBL" id="RPB05419.1"/>
    </source>
</evidence>
<proteinExistence type="predicted"/>
<sequence>TKNMNQHLEQVHGITKDNPQEPSPKSLHSRITSQPILQSQLSSSSWAHTTGGSILGQLEFNNDIFKAMLVWWICSNNISFEIVEHHAFWVLLTYLLTTSLTSGLSLTLPRSSSTITNWILETFNVKQQCIIDLLSDVPYKIHFSF</sequence>
<dbReference type="AlphaFoldDB" id="A0A3N4K7T3"/>
<reference evidence="2 3" key="1">
    <citation type="journal article" date="2018" name="Nat. Ecol. Evol.">
        <title>Pezizomycetes genomes reveal the molecular basis of ectomycorrhizal truffle lifestyle.</title>
        <authorList>
            <person name="Murat C."/>
            <person name="Payen T."/>
            <person name="Noel B."/>
            <person name="Kuo A."/>
            <person name="Morin E."/>
            <person name="Chen J."/>
            <person name="Kohler A."/>
            <person name="Krizsan K."/>
            <person name="Balestrini R."/>
            <person name="Da Silva C."/>
            <person name="Montanini B."/>
            <person name="Hainaut M."/>
            <person name="Levati E."/>
            <person name="Barry K.W."/>
            <person name="Belfiori B."/>
            <person name="Cichocki N."/>
            <person name="Clum A."/>
            <person name="Dockter R.B."/>
            <person name="Fauchery L."/>
            <person name="Guy J."/>
            <person name="Iotti M."/>
            <person name="Le Tacon F."/>
            <person name="Lindquist E.A."/>
            <person name="Lipzen A."/>
            <person name="Malagnac F."/>
            <person name="Mello A."/>
            <person name="Molinier V."/>
            <person name="Miyauchi S."/>
            <person name="Poulain J."/>
            <person name="Riccioni C."/>
            <person name="Rubini A."/>
            <person name="Sitrit Y."/>
            <person name="Splivallo R."/>
            <person name="Traeger S."/>
            <person name="Wang M."/>
            <person name="Zifcakova L."/>
            <person name="Wipf D."/>
            <person name="Zambonelli A."/>
            <person name="Paolocci F."/>
            <person name="Nowrousian M."/>
            <person name="Ottonello S."/>
            <person name="Baldrian P."/>
            <person name="Spatafora J.W."/>
            <person name="Henrissat B."/>
            <person name="Nagy L.G."/>
            <person name="Aury J.M."/>
            <person name="Wincker P."/>
            <person name="Grigoriev I.V."/>
            <person name="Bonfante P."/>
            <person name="Martin F.M."/>
        </authorList>
    </citation>
    <scope>NUCLEOTIDE SEQUENCE [LARGE SCALE GENOMIC DNA]</scope>
    <source>
        <strain evidence="2 3">120613-1</strain>
    </source>
</reference>
<dbReference type="OrthoDB" id="5418659at2759"/>
<dbReference type="EMBL" id="ML120353">
    <property type="protein sequence ID" value="RPB05419.1"/>
    <property type="molecule type" value="Genomic_DNA"/>
</dbReference>
<evidence type="ECO:0000256" key="1">
    <source>
        <dbReference type="SAM" id="MobiDB-lite"/>
    </source>
</evidence>
<accession>A0A3N4K7T3</accession>
<protein>
    <submittedName>
        <fullName evidence="2">Uncharacterized protein</fullName>
    </submittedName>
</protein>
<keyword evidence="3" id="KW-1185">Reference proteome</keyword>
<organism evidence="2 3">
    <name type="scientific">Choiromyces venosus 120613-1</name>
    <dbReference type="NCBI Taxonomy" id="1336337"/>
    <lineage>
        <taxon>Eukaryota</taxon>
        <taxon>Fungi</taxon>
        <taxon>Dikarya</taxon>
        <taxon>Ascomycota</taxon>
        <taxon>Pezizomycotina</taxon>
        <taxon>Pezizomycetes</taxon>
        <taxon>Pezizales</taxon>
        <taxon>Tuberaceae</taxon>
        <taxon>Choiromyces</taxon>
    </lineage>
</organism>
<feature type="region of interest" description="Disordered" evidence="1">
    <location>
        <begin position="1"/>
        <end position="29"/>
    </location>
</feature>
<gene>
    <name evidence="2" type="ORF">L873DRAFT_1635050</name>
</gene>